<feature type="region of interest" description="Disordered" evidence="20">
    <location>
        <begin position="669"/>
        <end position="688"/>
    </location>
</feature>
<dbReference type="GO" id="GO:0005789">
    <property type="term" value="C:endoplasmic reticulum membrane"/>
    <property type="evidence" value="ECO:0007669"/>
    <property type="project" value="UniProtKB-SubCell"/>
</dbReference>
<dbReference type="AlphaFoldDB" id="A0A6J1PKW1"/>
<dbReference type="PANTHER" id="PTHR15715">
    <property type="entry name" value="CENTROSOMAL PROTEIN OF 170 KDA"/>
    <property type="match status" value="1"/>
</dbReference>
<feature type="compositionally biased region" description="Polar residues" evidence="20">
    <location>
        <begin position="8"/>
        <end position="19"/>
    </location>
</feature>
<evidence type="ECO:0000256" key="12">
    <source>
        <dbReference type="ARBA" id="ARBA00023136"/>
    </source>
</evidence>
<comment type="subunit">
    <text evidence="17">Homodimer. Interacts with myosin. Interacts with SIKE1 and both associate with the STRIPAK core complex composed of PP2A catalytic and scaffolding subunits, the striatins (PP2A regulatory subunits), the striatin-associated proteins MOB4, STRIP1 and STRIP2, PDCD10 and members of the STE20 kinases, such as STK24 and STK26. Interacts (via FHA domain) with STK3 (when phosphorylated); the interaction associates STK3 with the STRIPAK complex.</text>
</comment>
<keyword evidence="12" id="KW-0472">Membrane</keyword>
<keyword evidence="9" id="KW-1133">Transmembrane helix</keyword>
<keyword evidence="6" id="KW-0597">Phosphoprotein</keyword>
<dbReference type="Pfam" id="PF00498">
    <property type="entry name" value="FHA"/>
    <property type="match status" value="1"/>
</dbReference>
<dbReference type="InterPro" id="IPR051176">
    <property type="entry name" value="Cent_Immune-Sig_Mod"/>
</dbReference>
<evidence type="ECO:0000256" key="18">
    <source>
        <dbReference type="ARBA" id="ARBA00074026"/>
    </source>
</evidence>
<evidence type="ECO:0000256" key="2">
    <source>
        <dbReference type="ARBA" id="ARBA00004304"/>
    </source>
</evidence>
<evidence type="ECO:0000256" key="13">
    <source>
        <dbReference type="ARBA" id="ARBA00023212"/>
    </source>
</evidence>
<dbReference type="RefSeq" id="XP_024870277.1">
    <property type="nucleotide sequence ID" value="XM_025014509.1"/>
</dbReference>
<dbReference type="Proteomes" id="UP000504618">
    <property type="component" value="Unplaced"/>
</dbReference>
<comment type="subcellular location">
    <subcellularLocation>
        <location evidence="15">Cell membrane</location>
        <location evidence="15">Sarcolemma</location>
        <topology evidence="15">Single-pass type IV membrane protein</topology>
    </subcellularLocation>
    <subcellularLocation>
        <location evidence="1">Cytoplasm</location>
        <location evidence="1">Cytoskeleton</location>
        <location evidence="1">Microtubule organizing center</location>
        <location evidence="1">Centrosome</location>
    </subcellularLocation>
    <subcellularLocation>
        <location evidence="3">Endoplasmic reticulum membrane</location>
        <topology evidence="3">Single-pass membrane protein</topology>
    </subcellularLocation>
    <subcellularLocation>
        <location evidence="2">Mitochondrion membrane</location>
        <topology evidence="2">Single-pass membrane protein</topology>
    </subcellularLocation>
</comment>
<keyword evidence="7" id="KW-0812">Transmembrane</keyword>
<accession>A0A6J1PKW1</accession>
<evidence type="ECO:0000256" key="1">
    <source>
        <dbReference type="ARBA" id="ARBA00004300"/>
    </source>
</evidence>
<comment type="similarity">
    <text evidence="16">Belongs to the SLMAP family.</text>
</comment>
<evidence type="ECO:0000256" key="19">
    <source>
        <dbReference type="SAM" id="Coils"/>
    </source>
</evidence>
<feature type="compositionally biased region" description="Low complexity" evidence="20">
    <location>
        <begin position="548"/>
        <end position="566"/>
    </location>
</feature>
<feature type="domain" description="FHA" evidence="21">
    <location>
        <begin position="86"/>
        <end position="141"/>
    </location>
</feature>
<evidence type="ECO:0000313" key="23">
    <source>
        <dbReference type="RefSeq" id="XP_024870277.1"/>
    </source>
</evidence>
<feature type="region of interest" description="Disordered" evidence="20">
    <location>
        <begin position="548"/>
        <end position="604"/>
    </location>
</feature>
<evidence type="ECO:0000256" key="4">
    <source>
        <dbReference type="ARBA" id="ARBA00022475"/>
    </source>
</evidence>
<dbReference type="GO" id="GO:0042383">
    <property type="term" value="C:sarcolemma"/>
    <property type="evidence" value="ECO:0007669"/>
    <property type="project" value="UniProtKB-SubCell"/>
</dbReference>
<dbReference type="InterPro" id="IPR000253">
    <property type="entry name" value="FHA_dom"/>
</dbReference>
<keyword evidence="5" id="KW-0963">Cytoplasm</keyword>
<comment type="function">
    <text evidence="14">Associates with the striatin-interacting phosphatase and kinase (STRIPAK) core complex, forming the extended (SIKE1:SLMAP)STRIPAK complex. The (SIKE1:SLMAP)STRIPAK complex dephosphorylates STK3 leading to the inhibition of Hippo signaling and the control of cell growth. May play a role during myoblast fusion.</text>
</comment>
<reference evidence="23" key="1">
    <citation type="submission" date="2025-08" db="UniProtKB">
        <authorList>
            <consortium name="RefSeq"/>
        </authorList>
    </citation>
    <scope>IDENTIFICATION</scope>
    <source>
        <tissue evidence="23">Whole body</tissue>
    </source>
</reference>
<feature type="coiled-coil region" evidence="19">
    <location>
        <begin position="279"/>
        <end position="398"/>
    </location>
</feature>
<feature type="compositionally biased region" description="Low complexity" evidence="20">
    <location>
        <begin position="20"/>
        <end position="56"/>
    </location>
</feature>
<keyword evidence="8" id="KW-0256">Endoplasmic reticulum</keyword>
<evidence type="ECO:0000256" key="7">
    <source>
        <dbReference type="ARBA" id="ARBA00022692"/>
    </source>
</evidence>
<evidence type="ECO:0000256" key="8">
    <source>
        <dbReference type="ARBA" id="ARBA00022824"/>
    </source>
</evidence>
<keyword evidence="11" id="KW-0496">Mitochondrion</keyword>
<dbReference type="PANTHER" id="PTHR15715:SF37">
    <property type="entry name" value="LD47843P"/>
    <property type="match status" value="1"/>
</dbReference>
<evidence type="ECO:0000256" key="20">
    <source>
        <dbReference type="SAM" id="MobiDB-lite"/>
    </source>
</evidence>
<evidence type="ECO:0000256" key="11">
    <source>
        <dbReference type="ARBA" id="ARBA00023128"/>
    </source>
</evidence>
<evidence type="ECO:0000313" key="22">
    <source>
        <dbReference type="Proteomes" id="UP000504618"/>
    </source>
</evidence>
<feature type="coiled-coil region" evidence="19">
    <location>
        <begin position="763"/>
        <end position="800"/>
    </location>
</feature>
<evidence type="ECO:0000259" key="21">
    <source>
        <dbReference type="PROSITE" id="PS50006"/>
    </source>
</evidence>
<gene>
    <name evidence="23" type="primary">LOC112453647</name>
</gene>
<evidence type="ECO:0000256" key="17">
    <source>
        <dbReference type="ARBA" id="ARBA00066015"/>
    </source>
</evidence>
<dbReference type="PROSITE" id="PS50006">
    <property type="entry name" value="FHA_DOMAIN"/>
    <property type="match status" value="1"/>
</dbReference>
<dbReference type="CTD" id="7871"/>
<organism evidence="22 23">
    <name type="scientific">Temnothorax curvispinosus</name>
    <dbReference type="NCBI Taxonomy" id="300111"/>
    <lineage>
        <taxon>Eukaryota</taxon>
        <taxon>Metazoa</taxon>
        <taxon>Ecdysozoa</taxon>
        <taxon>Arthropoda</taxon>
        <taxon>Hexapoda</taxon>
        <taxon>Insecta</taxon>
        <taxon>Pterygota</taxon>
        <taxon>Neoptera</taxon>
        <taxon>Endopterygota</taxon>
        <taxon>Hymenoptera</taxon>
        <taxon>Apocrita</taxon>
        <taxon>Aculeata</taxon>
        <taxon>Formicoidea</taxon>
        <taxon>Formicidae</taxon>
        <taxon>Myrmicinae</taxon>
        <taxon>Temnothorax</taxon>
    </lineage>
</organism>
<evidence type="ECO:0000256" key="16">
    <source>
        <dbReference type="ARBA" id="ARBA00061687"/>
    </source>
</evidence>
<feature type="region of interest" description="Disordered" evidence="20">
    <location>
        <begin position="1"/>
        <end position="56"/>
    </location>
</feature>
<dbReference type="GO" id="GO:0005813">
    <property type="term" value="C:centrosome"/>
    <property type="evidence" value="ECO:0007669"/>
    <property type="project" value="UniProtKB-SubCell"/>
</dbReference>
<dbReference type="OrthoDB" id="687730at2759"/>
<evidence type="ECO:0000256" key="3">
    <source>
        <dbReference type="ARBA" id="ARBA00004389"/>
    </source>
</evidence>
<dbReference type="FunFam" id="2.60.200.20:FF:000003">
    <property type="entry name" value="sarcolemmal membrane-associated protein isoform X2"/>
    <property type="match status" value="1"/>
</dbReference>
<dbReference type="CDD" id="cd22679">
    <property type="entry name" value="FHA_SLMAP"/>
    <property type="match status" value="1"/>
</dbReference>
<protein>
    <recommendedName>
        <fullName evidence="18">Sarcolemmal membrane-associated protein</fullName>
    </recommendedName>
</protein>
<dbReference type="SUPFAM" id="SSF49879">
    <property type="entry name" value="SMAD/FHA domain"/>
    <property type="match status" value="1"/>
</dbReference>
<dbReference type="InterPro" id="IPR008984">
    <property type="entry name" value="SMAD_FHA_dom_sf"/>
</dbReference>
<evidence type="ECO:0000256" key="9">
    <source>
        <dbReference type="ARBA" id="ARBA00022989"/>
    </source>
</evidence>
<keyword evidence="22" id="KW-1185">Reference proteome</keyword>
<evidence type="ECO:0000256" key="5">
    <source>
        <dbReference type="ARBA" id="ARBA00022490"/>
    </source>
</evidence>
<feature type="compositionally biased region" description="Basic and acidic residues" evidence="20">
    <location>
        <begin position="580"/>
        <end position="592"/>
    </location>
</feature>
<proteinExistence type="inferred from homology"/>
<evidence type="ECO:0000256" key="6">
    <source>
        <dbReference type="ARBA" id="ARBA00022553"/>
    </source>
</evidence>
<name>A0A6J1PKW1_9HYME</name>
<dbReference type="Gene3D" id="2.60.200.20">
    <property type="match status" value="1"/>
</dbReference>
<evidence type="ECO:0000256" key="15">
    <source>
        <dbReference type="ARBA" id="ARBA00060409"/>
    </source>
</evidence>
<keyword evidence="13" id="KW-0206">Cytoskeleton</keyword>
<sequence>MVVASSGGWVQNASSPAGQNNSNLNQNNTQNNNSNNNNNNNNNNNTNTNTIATTNNNNKMTAKGVLICRDNSHPFQERTLTLEQPVKIGRSVARARAATNNAIFDCKVLSRNHALLWYSSGKFYLQDTCSSNGTFVNNQRLSASGLESTPKEVCSGDIVQFGVDVVENTKKVTHGCIVATLKLYLPDGKEAKASLSTSVSSPAGNVSLEDLYKLNQIMQEASRREKALYSKLGYLQQLVENTRKAANQSWKALITEDRLLSWVMTVESQLTVYSKNYTEDKIRNELAKLQDEKAQYQNAAKEALQKVLQEKLEVTQRLVQLEGRLNETEEECQSLHNVAKYTQTELQELSAKYAEAQKKLQETTNKLMESEEKVKDVLLSAEQEKRDLAKRLEDQSKIEKTLRARLHDSRLDSVNIYKQITALRNYAQTLQDMNLKLEVSENLDSKGEENPIEAINAILNQLNSIHVDNMEVDSEINFYFTKSEQDNQFNSSDVDSKQLKSDVSFTKDQMDDLQTTAEDSLTEYIVPPPLSSLSSLSSRRTLVNGNLANLDNLDNSDTNGDSDTNSEATDDTCSITNDDMSEKSVIENKKEEPDTEQASKQAHGKMEVRFANSVYRPQSDVHYEPIKQIAKDDRVAEISTEESAYVDIEDTLDSSIVDLAIDKRDKKDKQHYYHHHHHHHQDNDVEPECEERAEGDYVKTLKPVTKNDTIQQAFHSRDYILQTLIGSLDSLRGEDGLEARQMVQKELEELKDWLIREPNEIVIDRLKELYYRAKNEAQRMQEVNEELVIVKEKYNAFVEEKAELSKKYVSLKSQCGDLLSANYTVPIHYVAPIAIMLVWMLLEKIF</sequence>
<evidence type="ECO:0000256" key="10">
    <source>
        <dbReference type="ARBA" id="ARBA00023054"/>
    </source>
</evidence>
<keyword evidence="4" id="KW-1003">Cell membrane</keyword>
<dbReference type="GO" id="GO:0031966">
    <property type="term" value="C:mitochondrial membrane"/>
    <property type="evidence" value="ECO:0007669"/>
    <property type="project" value="UniProtKB-SubCell"/>
</dbReference>
<dbReference type="SMART" id="SM00240">
    <property type="entry name" value="FHA"/>
    <property type="match status" value="1"/>
</dbReference>
<dbReference type="GeneID" id="112453647"/>
<keyword evidence="10 19" id="KW-0175">Coiled coil</keyword>
<evidence type="ECO:0000256" key="14">
    <source>
        <dbReference type="ARBA" id="ARBA00057671"/>
    </source>
</evidence>